<keyword evidence="2" id="KW-0472">Membrane</keyword>
<reference evidence="3 4" key="2">
    <citation type="submission" date="2018-04" db="EMBL/GenBank/DDBJ databases">
        <title>Thauera lacus sp. nov., isolated from an saline lake in Inner Mongolia, China.</title>
        <authorList>
            <person name="Liang Q.-Y."/>
        </authorList>
    </citation>
    <scope>NUCLEOTIDE SEQUENCE [LARGE SCALE GENOMIC DNA]</scope>
    <source>
        <strain evidence="3 4">D20</strain>
    </source>
</reference>
<dbReference type="OrthoDB" id="9813804at2"/>
<gene>
    <name evidence="3" type="ORF">C8261_05970</name>
</gene>
<feature type="transmembrane region" description="Helical" evidence="2">
    <location>
        <begin position="6"/>
        <end position="29"/>
    </location>
</feature>
<keyword evidence="4" id="KW-1185">Reference proteome</keyword>
<sequence>MSASPLAWLASVLILAGTLFCLIGAIGVLRLPDCYTRMHAASKAGALGAAMVLGGVAAATSGEAALEAMFALLVLLATAPLAAHALSRAAHRVGTRPQTGVLGDALAEDADGAADAGVKGSARGGGRVGEP</sequence>
<dbReference type="Proteomes" id="UP000241193">
    <property type="component" value="Unassembled WGS sequence"/>
</dbReference>
<dbReference type="GO" id="GO:0015385">
    <property type="term" value="F:sodium:proton antiporter activity"/>
    <property type="evidence" value="ECO:0007669"/>
    <property type="project" value="TreeGrafter"/>
</dbReference>
<organism evidence="3 4">
    <name type="scientific">Pseudothauera lacus</name>
    <dbReference type="NCBI Taxonomy" id="2136175"/>
    <lineage>
        <taxon>Bacteria</taxon>
        <taxon>Pseudomonadati</taxon>
        <taxon>Pseudomonadota</taxon>
        <taxon>Betaproteobacteria</taxon>
        <taxon>Rhodocyclales</taxon>
        <taxon>Zoogloeaceae</taxon>
        <taxon>Pseudothauera</taxon>
    </lineage>
</organism>
<name>A0A2T4IGR0_9RHOO</name>
<proteinExistence type="predicted"/>
<evidence type="ECO:0000313" key="4">
    <source>
        <dbReference type="Proteomes" id="UP000241193"/>
    </source>
</evidence>
<feature type="transmembrane region" description="Helical" evidence="2">
    <location>
        <begin position="41"/>
        <end position="62"/>
    </location>
</feature>
<evidence type="ECO:0000313" key="3">
    <source>
        <dbReference type="EMBL" id="PTD96949.1"/>
    </source>
</evidence>
<evidence type="ECO:0000256" key="2">
    <source>
        <dbReference type="SAM" id="Phobius"/>
    </source>
</evidence>
<dbReference type="AlphaFoldDB" id="A0A2T4IGR0"/>
<dbReference type="InterPro" id="IPR005133">
    <property type="entry name" value="PhaG_MnhG_YufB"/>
</dbReference>
<keyword evidence="2" id="KW-0812">Transmembrane</keyword>
<dbReference type="NCBIfam" id="TIGR01300">
    <property type="entry name" value="CPA3_mnhG_phaG"/>
    <property type="match status" value="1"/>
</dbReference>
<dbReference type="EMBL" id="PZKC01000004">
    <property type="protein sequence ID" value="PTD96949.1"/>
    <property type="molecule type" value="Genomic_DNA"/>
</dbReference>
<keyword evidence="2" id="KW-1133">Transmembrane helix</keyword>
<dbReference type="PANTHER" id="PTHR34703">
    <property type="entry name" value="ANTIPORTER SUBUNIT MNHG2-RELATED"/>
    <property type="match status" value="1"/>
</dbReference>
<comment type="caution">
    <text evidence="3">The sequence shown here is derived from an EMBL/GenBank/DDBJ whole genome shotgun (WGS) entry which is preliminary data.</text>
</comment>
<evidence type="ECO:0000256" key="1">
    <source>
        <dbReference type="SAM" id="MobiDB-lite"/>
    </source>
</evidence>
<dbReference type="NCBIfam" id="NF009314">
    <property type="entry name" value="PRK12674.1-2"/>
    <property type="match status" value="1"/>
</dbReference>
<dbReference type="PANTHER" id="PTHR34703:SF1">
    <property type="entry name" value="ANTIPORTER SUBUNIT MNHG2-RELATED"/>
    <property type="match status" value="1"/>
</dbReference>
<feature type="region of interest" description="Disordered" evidence="1">
    <location>
        <begin position="111"/>
        <end position="131"/>
    </location>
</feature>
<dbReference type="Pfam" id="PF03334">
    <property type="entry name" value="PhaG_MnhG_YufB"/>
    <property type="match status" value="1"/>
</dbReference>
<protein>
    <submittedName>
        <fullName evidence="3">Cation:proton antiporter</fullName>
    </submittedName>
</protein>
<accession>A0A2T4IGR0</accession>
<feature type="transmembrane region" description="Helical" evidence="2">
    <location>
        <begin position="68"/>
        <end position="86"/>
    </location>
</feature>
<reference evidence="3 4" key="1">
    <citation type="submission" date="2018-03" db="EMBL/GenBank/DDBJ databases">
        <authorList>
            <person name="Keele B.F."/>
        </authorList>
    </citation>
    <scope>NUCLEOTIDE SEQUENCE [LARGE SCALE GENOMIC DNA]</scope>
    <source>
        <strain evidence="3 4">D20</strain>
    </source>
</reference>
<dbReference type="RefSeq" id="WP_107492758.1">
    <property type="nucleotide sequence ID" value="NZ_PZKC01000004.1"/>
</dbReference>
<feature type="compositionally biased region" description="Gly residues" evidence="1">
    <location>
        <begin position="122"/>
        <end position="131"/>
    </location>
</feature>